<dbReference type="GO" id="GO:0016020">
    <property type="term" value="C:membrane"/>
    <property type="evidence" value="ECO:0007669"/>
    <property type="project" value="UniProtKB-SubCell"/>
</dbReference>
<feature type="transmembrane region" description="Helical" evidence="5">
    <location>
        <begin position="106"/>
        <end position="128"/>
    </location>
</feature>
<gene>
    <name evidence="7" type="ORF">C8D95_102335</name>
</gene>
<evidence type="ECO:0000256" key="2">
    <source>
        <dbReference type="ARBA" id="ARBA00022692"/>
    </source>
</evidence>
<comment type="subcellular location">
    <subcellularLocation>
        <location evidence="1">Membrane</location>
        <topology evidence="1">Multi-pass membrane protein</topology>
    </subcellularLocation>
</comment>
<dbReference type="InterPro" id="IPR010432">
    <property type="entry name" value="RDD"/>
</dbReference>
<proteinExistence type="predicted"/>
<dbReference type="Pfam" id="PF06271">
    <property type="entry name" value="RDD"/>
    <property type="match status" value="1"/>
</dbReference>
<keyword evidence="2 5" id="KW-0812">Transmembrane</keyword>
<keyword evidence="4 5" id="KW-0472">Membrane</keyword>
<keyword evidence="3 5" id="KW-1133">Transmembrane helix</keyword>
<dbReference type="Proteomes" id="UP000245390">
    <property type="component" value="Unassembled WGS sequence"/>
</dbReference>
<evidence type="ECO:0000256" key="3">
    <source>
        <dbReference type="ARBA" id="ARBA00022989"/>
    </source>
</evidence>
<evidence type="ECO:0000259" key="6">
    <source>
        <dbReference type="Pfam" id="PF06271"/>
    </source>
</evidence>
<organism evidence="7 8">
    <name type="scientific">Silicimonas algicola</name>
    <dbReference type="NCBI Taxonomy" id="1826607"/>
    <lineage>
        <taxon>Bacteria</taxon>
        <taxon>Pseudomonadati</taxon>
        <taxon>Pseudomonadota</taxon>
        <taxon>Alphaproteobacteria</taxon>
        <taxon>Rhodobacterales</taxon>
        <taxon>Paracoccaceae</taxon>
    </lineage>
</organism>
<protein>
    <submittedName>
        <fullName evidence="7">Putative RDD family membrane protein YckC</fullName>
    </submittedName>
</protein>
<evidence type="ECO:0000313" key="7">
    <source>
        <dbReference type="EMBL" id="PWK57688.1"/>
    </source>
</evidence>
<feature type="domain" description="RDD" evidence="6">
    <location>
        <begin position="26"/>
        <end position="140"/>
    </location>
</feature>
<evidence type="ECO:0000256" key="4">
    <source>
        <dbReference type="ARBA" id="ARBA00023136"/>
    </source>
</evidence>
<sequence length="149" mass="16271">MDMTHDIRTGLPDPDTHPEFYDDVPVKRLMAWVVDVGLIAVVTAAISVFTLFLAPLFLPLFLVVGFLYRWMTISGGSATLGMRLMAIELRAADGERLDGLTAFLHVAGYTVSVITFPLQLISIVLILTTARKQGLTDMVLGTAAINRHA</sequence>
<accession>A0A316G9Y4</accession>
<evidence type="ECO:0000256" key="1">
    <source>
        <dbReference type="ARBA" id="ARBA00004141"/>
    </source>
</evidence>
<dbReference type="AlphaFoldDB" id="A0A316G9Y4"/>
<comment type="caution">
    <text evidence="7">The sequence shown here is derived from an EMBL/GenBank/DDBJ whole genome shotgun (WGS) entry which is preliminary data.</text>
</comment>
<dbReference type="EMBL" id="QGGV01000002">
    <property type="protein sequence ID" value="PWK57688.1"/>
    <property type="molecule type" value="Genomic_DNA"/>
</dbReference>
<feature type="transmembrane region" description="Helical" evidence="5">
    <location>
        <begin position="29"/>
        <end position="54"/>
    </location>
</feature>
<keyword evidence="8" id="KW-1185">Reference proteome</keyword>
<name>A0A316G9Y4_9RHOB</name>
<evidence type="ECO:0000256" key="5">
    <source>
        <dbReference type="SAM" id="Phobius"/>
    </source>
</evidence>
<reference evidence="7 8" key="1">
    <citation type="submission" date="2018-05" db="EMBL/GenBank/DDBJ databases">
        <title>Genomic Encyclopedia of Type Strains, Phase IV (KMG-IV): sequencing the most valuable type-strain genomes for metagenomic binning, comparative biology and taxonomic classification.</title>
        <authorList>
            <person name="Goeker M."/>
        </authorList>
    </citation>
    <scope>NUCLEOTIDE SEQUENCE [LARGE SCALE GENOMIC DNA]</scope>
    <source>
        <strain evidence="7 8">DSM 103371</strain>
    </source>
</reference>
<evidence type="ECO:0000313" key="8">
    <source>
        <dbReference type="Proteomes" id="UP000245390"/>
    </source>
</evidence>